<dbReference type="GO" id="GO:0070401">
    <property type="term" value="F:NADP+ binding"/>
    <property type="evidence" value="ECO:0007669"/>
    <property type="project" value="UniProtKB-UniRule"/>
</dbReference>
<keyword evidence="6 8" id="KW-0456">Lyase</keyword>
<dbReference type="HAMAP" id="MF_00955">
    <property type="entry name" value="GDP_Man_dehydratase"/>
    <property type="match status" value="1"/>
</dbReference>
<comment type="cofactor">
    <cofactor evidence="2 8">
        <name>NADP(+)</name>
        <dbReference type="ChEBI" id="CHEBI:58349"/>
    </cofactor>
</comment>
<dbReference type="RefSeq" id="WP_131309738.1">
    <property type="nucleotide sequence ID" value="NZ_SJFN01000015.1"/>
</dbReference>
<evidence type="ECO:0000256" key="3">
    <source>
        <dbReference type="ARBA" id="ARBA00009263"/>
    </source>
</evidence>
<comment type="similarity">
    <text evidence="3 8">Belongs to the NAD(P)-dependent epimerase/dehydratase family. GDP-mannose 4,6-dehydratase subfamily.</text>
</comment>
<dbReference type="AlphaFoldDB" id="A0A4Q9VQ65"/>
<comment type="catalytic activity">
    <reaction evidence="1 8">
        <text>GDP-alpha-D-mannose = GDP-4-dehydro-alpha-D-rhamnose + H2O</text>
        <dbReference type="Rhea" id="RHEA:23820"/>
        <dbReference type="ChEBI" id="CHEBI:15377"/>
        <dbReference type="ChEBI" id="CHEBI:57527"/>
        <dbReference type="ChEBI" id="CHEBI:57964"/>
        <dbReference type="EC" id="4.2.1.47"/>
    </reaction>
</comment>
<comment type="caution">
    <text evidence="10">The sequence shown here is derived from an EMBL/GenBank/DDBJ whole genome shotgun (WGS) entry which is preliminary data.</text>
</comment>
<dbReference type="PANTHER" id="PTHR43715">
    <property type="entry name" value="GDP-MANNOSE 4,6-DEHYDRATASE"/>
    <property type="match status" value="1"/>
</dbReference>
<dbReference type="CDD" id="cd05260">
    <property type="entry name" value="GDP_MD_SDR_e"/>
    <property type="match status" value="1"/>
</dbReference>
<evidence type="ECO:0000256" key="2">
    <source>
        <dbReference type="ARBA" id="ARBA00001937"/>
    </source>
</evidence>
<sequence length="354" mass="39628">MTKIALITGVTGQDGAYLAELLLAKGYVVHGIKRRASSLNSQRIDHIFTDPHDPNGRFHLHYGDMTDSTNLIRIVQTVQPDEIYNLAAQSHVRVSFETPEYTANADGIGTLRLLEAIRILGMESKTRFYQASTSELYGLVQEVPQRESTPFYPRSPYAAAKLYAYWITVNYREAYGLHASNGILFNHESPIRGETFVTRKITRAVAAIRNGAQDRMWLGNLDAQRDWGHARDYVEGMWRIVQQPTGDDFVLATGETHTVREFVERAFAHIGVTIAWRGTGVEEIGFDAATGRTLVEIDPRHFRPTEVEMLIGDASKAERMLGWRPTTRFSELVTEMMEADLAAAATAAAGRHEG</sequence>
<organism evidence="10 11">
    <name type="scientific">Siculibacillus lacustris</name>
    <dbReference type="NCBI Taxonomy" id="1549641"/>
    <lineage>
        <taxon>Bacteria</taxon>
        <taxon>Pseudomonadati</taxon>
        <taxon>Pseudomonadota</taxon>
        <taxon>Alphaproteobacteria</taxon>
        <taxon>Hyphomicrobiales</taxon>
        <taxon>Ancalomicrobiaceae</taxon>
        <taxon>Siculibacillus</taxon>
    </lineage>
</organism>
<dbReference type="SUPFAM" id="SSF51735">
    <property type="entry name" value="NAD(P)-binding Rossmann-fold domains"/>
    <property type="match status" value="1"/>
</dbReference>
<dbReference type="Gene3D" id="3.90.25.10">
    <property type="entry name" value="UDP-galactose 4-epimerase, domain 1"/>
    <property type="match status" value="1"/>
</dbReference>
<dbReference type="Proteomes" id="UP000292781">
    <property type="component" value="Unassembled WGS sequence"/>
</dbReference>
<gene>
    <name evidence="8 10" type="primary">gmd</name>
    <name evidence="10" type="ORF">EYW49_11635</name>
</gene>
<dbReference type="InterPro" id="IPR016040">
    <property type="entry name" value="NAD(P)-bd_dom"/>
</dbReference>
<evidence type="ECO:0000259" key="9">
    <source>
        <dbReference type="Pfam" id="PF16363"/>
    </source>
</evidence>
<dbReference type="NCBIfam" id="TIGR01472">
    <property type="entry name" value="gmd"/>
    <property type="match status" value="1"/>
</dbReference>
<evidence type="ECO:0000256" key="4">
    <source>
        <dbReference type="ARBA" id="ARBA00011989"/>
    </source>
</evidence>
<evidence type="ECO:0000256" key="1">
    <source>
        <dbReference type="ARBA" id="ARBA00000188"/>
    </source>
</evidence>
<dbReference type="GO" id="GO:0008446">
    <property type="term" value="F:GDP-mannose 4,6-dehydratase activity"/>
    <property type="evidence" value="ECO:0007669"/>
    <property type="project" value="UniProtKB-UniRule"/>
</dbReference>
<dbReference type="FunFam" id="3.40.50.720:FF:000924">
    <property type="entry name" value="GDP-mannose 4,6 dehydratase"/>
    <property type="match status" value="1"/>
</dbReference>
<dbReference type="EMBL" id="SJFN01000015">
    <property type="protein sequence ID" value="TBW37400.1"/>
    <property type="molecule type" value="Genomic_DNA"/>
</dbReference>
<keyword evidence="5" id="KW-0536">Nodulation</keyword>
<dbReference type="OrthoDB" id="9779041at2"/>
<evidence type="ECO:0000313" key="10">
    <source>
        <dbReference type="EMBL" id="TBW37400.1"/>
    </source>
</evidence>
<name>A0A4Q9VQ65_9HYPH</name>
<dbReference type="PANTHER" id="PTHR43715:SF1">
    <property type="entry name" value="GDP-MANNOSE 4,6 DEHYDRATASE"/>
    <property type="match status" value="1"/>
</dbReference>
<comment type="function">
    <text evidence="7 8">Catalyzes the conversion of GDP-D-mannose to GDP-4-dehydro-6-deoxy-D-mannose.</text>
</comment>
<dbReference type="Gene3D" id="3.40.50.720">
    <property type="entry name" value="NAD(P)-binding Rossmann-like Domain"/>
    <property type="match status" value="1"/>
</dbReference>
<keyword evidence="11" id="KW-1185">Reference proteome</keyword>
<dbReference type="GO" id="GO:0042351">
    <property type="term" value="P:'de novo' GDP-L-fucose biosynthetic process"/>
    <property type="evidence" value="ECO:0007669"/>
    <property type="project" value="TreeGrafter"/>
</dbReference>
<keyword evidence="8" id="KW-0521">NADP</keyword>
<dbReference type="InterPro" id="IPR006368">
    <property type="entry name" value="GDP_Man_deHydtase"/>
</dbReference>
<proteinExistence type="inferred from homology"/>
<evidence type="ECO:0000256" key="7">
    <source>
        <dbReference type="ARBA" id="ARBA00059383"/>
    </source>
</evidence>
<dbReference type="InterPro" id="IPR036291">
    <property type="entry name" value="NAD(P)-bd_dom_sf"/>
</dbReference>
<protein>
    <recommendedName>
        <fullName evidence="4 8">GDP-mannose 4,6-dehydratase</fullName>
        <ecNumber evidence="4 8">4.2.1.47</ecNumber>
    </recommendedName>
    <alternativeName>
        <fullName evidence="8">GDP-D-mannose dehydratase</fullName>
    </alternativeName>
</protein>
<evidence type="ECO:0000256" key="6">
    <source>
        <dbReference type="ARBA" id="ARBA00023239"/>
    </source>
</evidence>
<evidence type="ECO:0000256" key="5">
    <source>
        <dbReference type="ARBA" id="ARBA00022458"/>
    </source>
</evidence>
<comment type="caution">
    <text evidence="8">Lacks conserved residue(s) required for the propagation of feature annotation.</text>
</comment>
<evidence type="ECO:0000256" key="8">
    <source>
        <dbReference type="HAMAP-Rule" id="MF_00955"/>
    </source>
</evidence>
<accession>A0A4Q9VQ65</accession>
<dbReference type="EC" id="4.2.1.47" evidence="4 8"/>
<feature type="domain" description="NAD(P)-binding" evidence="9">
    <location>
        <begin position="6"/>
        <end position="336"/>
    </location>
</feature>
<reference evidence="10 11" key="1">
    <citation type="submission" date="2019-02" db="EMBL/GenBank/DDBJ databases">
        <title>Siculibacillus lacustris gen. nov., sp. nov., a new rosette-forming bacterium isolated from a freshwater crater lake (Lake St. Ana, Romania).</title>
        <authorList>
            <person name="Felfoldi T."/>
            <person name="Marton Z."/>
            <person name="Szabo A."/>
            <person name="Mentes A."/>
            <person name="Boka K."/>
            <person name="Marialigeti K."/>
            <person name="Mathe I."/>
            <person name="Koncz M."/>
            <person name="Schumann P."/>
            <person name="Toth E."/>
        </authorList>
    </citation>
    <scope>NUCLEOTIDE SEQUENCE [LARGE SCALE GENOMIC DNA]</scope>
    <source>
        <strain evidence="10 11">SA-279</strain>
    </source>
</reference>
<evidence type="ECO:0000313" key="11">
    <source>
        <dbReference type="Proteomes" id="UP000292781"/>
    </source>
</evidence>
<dbReference type="Pfam" id="PF16363">
    <property type="entry name" value="GDP_Man_Dehyd"/>
    <property type="match status" value="1"/>
</dbReference>